<accession>A0A5E4PL36</accession>
<dbReference type="AlphaFoldDB" id="A0A5E4PL36"/>
<organism evidence="2 3">
    <name type="scientific">Aquicella siphonis</name>
    <dbReference type="NCBI Taxonomy" id="254247"/>
    <lineage>
        <taxon>Bacteria</taxon>
        <taxon>Pseudomonadati</taxon>
        <taxon>Pseudomonadota</taxon>
        <taxon>Gammaproteobacteria</taxon>
        <taxon>Legionellales</taxon>
        <taxon>Coxiellaceae</taxon>
        <taxon>Aquicella</taxon>
    </lineage>
</organism>
<evidence type="ECO:0000313" key="2">
    <source>
        <dbReference type="EMBL" id="VVC76936.1"/>
    </source>
</evidence>
<feature type="region of interest" description="Disordered" evidence="1">
    <location>
        <begin position="76"/>
        <end position="99"/>
    </location>
</feature>
<dbReference type="EMBL" id="LR699119">
    <property type="protein sequence ID" value="VVC76936.1"/>
    <property type="molecule type" value="Genomic_DNA"/>
</dbReference>
<protein>
    <submittedName>
        <fullName evidence="2">Uncharacterized protein</fullName>
    </submittedName>
</protein>
<dbReference type="Proteomes" id="UP000324194">
    <property type="component" value="Chromosome 1"/>
</dbReference>
<feature type="compositionally biased region" description="Basic and acidic residues" evidence="1">
    <location>
        <begin position="89"/>
        <end position="99"/>
    </location>
</feature>
<dbReference type="KEGG" id="asip:AQUSIP_22630"/>
<evidence type="ECO:0000256" key="1">
    <source>
        <dbReference type="SAM" id="MobiDB-lite"/>
    </source>
</evidence>
<sequence>MSTARIVVKLKKDASHDKKKPHAFLPDDKDLLTIHKSDHQEQDLIAQGYYHPNAYQPSLQTSLDDLNQRLSSSLPVRAASLPDASQPEQSEKASIRMSK</sequence>
<name>A0A5E4PL36_9COXI</name>
<proteinExistence type="predicted"/>
<keyword evidence="3" id="KW-1185">Reference proteome</keyword>
<gene>
    <name evidence="2" type="ORF">AQUSIP_22630</name>
</gene>
<evidence type="ECO:0000313" key="3">
    <source>
        <dbReference type="Proteomes" id="UP000324194"/>
    </source>
</evidence>
<dbReference type="RefSeq" id="WP_148340217.1">
    <property type="nucleotide sequence ID" value="NZ_LR699119.1"/>
</dbReference>
<reference evidence="2 3" key="1">
    <citation type="submission" date="2019-08" db="EMBL/GenBank/DDBJ databases">
        <authorList>
            <person name="Guy L."/>
        </authorList>
    </citation>
    <scope>NUCLEOTIDE SEQUENCE [LARGE SCALE GENOMIC DNA]</scope>
    <source>
        <strain evidence="2 3">SGT-108</strain>
    </source>
</reference>